<accession>A0AAJ0GEI4</accession>
<feature type="chain" id="PRO_5042595988" evidence="1">
    <location>
        <begin position="18"/>
        <end position="111"/>
    </location>
</feature>
<feature type="signal peptide" evidence="1">
    <location>
        <begin position="1"/>
        <end position="17"/>
    </location>
</feature>
<comment type="caution">
    <text evidence="2">The sequence shown here is derived from an EMBL/GenBank/DDBJ whole genome shotgun (WGS) entry which is preliminary data.</text>
</comment>
<dbReference type="EMBL" id="JAWDJX010000007">
    <property type="protein sequence ID" value="KAK3055989.1"/>
    <property type="molecule type" value="Genomic_DNA"/>
</dbReference>
<evidence type="ECO:0000313" key="2">
    <source>
        <dbReference type="EMBL" id="KAK3055989.1"/>
    </source>
</evidence>
<dbReference type="AlphaFoldDB" id="A0AAJ0GEI4"/>
<protein>
    <submittedName>
        <fullName evidence="2">Uncharacterized protein</fullName>
    </submittedName>
</protein>
<gene>
    <name evidence="2" type="ORF">LTR09_003223</name>
</gene>
<keyword evidence="1" id="KW-0732">Signal</keyword>
<keyword evidence="3" id="KW-1185">Reference proteome</keyword>
<proteinExistence type="predicted"/>
<evidence type="ECO:0000313" key="3">
    <source>
        <dbReference type="Proteomes" id="UP001271007"/>
    </source>
</evidence>
<sequence>MLTTPLLVASLLGTAAATLINFDDITAAQFAVVPVGVYNGLMHQGFVAINSNTALFGGQVLGLRAQSNRNVAGTDPALVNRFGPPALLAHYKTSTTSFFDLQSFYFGCVPV</sequence>
<dbReference type="Proteomes" id="UP001271007">
    <property type="component" value="Unassembled WGS sequence"/>
</dbReference>
<reference evidence="2" key="1">
    <citation type="submission" date="2023-04" db="EMBL/GenBank/DDBJ databases">
        <title>Black Yeasts Isolated from many extreme environments.</title>
        <authorList>
            <person name="Coleine C."/>
            <person name="Stajich J.E."/>
            <person name="Selbmann L."/>
        </authorList>
    </citation>
    <scope>NUCLEOTIDE SEQUENCE</scope>
    <source>
        <strain evidence="2">CCFEE 5312</strain>
    </source>
</reference>
<name>A0AAJ0GEI4_9PEZI</name>
<organism evidence="2 3">
    <name type="scientific">Extremus antarcticus</name>
    <dbReference type="NCBI Taxonomy" id="702011"/>
    <lineage>
        <taxon>Eukaryota</taxon>
        <taxon>Fungi</taxon>
        <taxon>Dikarya</taxon>
        <taxon>Ascomycota</taxon>
        <taxon>Pezizomycotina</taxon>
        <taxon>Dothideomycetes</taxon>
        <taxon>Dothideomycetidae</taxon>
        <taxon>Mycosphaerellales</taxon>
        <taxon>Extremaceae</taxon>
        <taxon>Extremus</taxon>
    </lineage>
</organism>
<evidence type="ECO:0000256" key="1">
    <source>
        <dbReference type="SAM" id="SignalP"/>
    </source>
</evidence>